<name>A0A8S0WPW1_9GAMM</name>
<dbReference type="AlphaFoldDB" id="A0A8S0WPW1"/>
<protein>
    <submittedName>
        <fullName evidence="1">Uncharacterized protein</fullName>
    </submittedName>
</protein>
<sequence>MMINRTSNCSKNFVEISIKINQFQAKLIVQIPVREINFIITYYDYQYVNTFTKMN</sequence>
<accession>A0A8S0WPW1</accession>
<proteinExistence type="predicted"/>
<reference evidence="1 2" key="1">
    <citation type="submission" date="2020-02" db="EMBL/GenBank/DDBJ databases">
        <authorList>
            <person name="Hogendoorn C."/>
        </authorList>
    </citation>
    <scope>NUCLEOTIDE SEQUENCE [LARGE SCALE GENOMIC DNA]</scope>
    <source>
        <strain evidence="1">METHB21</strain>
    </source>
</reference>
<keyword evidence="2" id="KW-1185">Reference proteome</keyword>
<gene>
    <name evidence="1" type="ORF">METHB2_340023</name>
</gene>
<dbReference type="EMBL" id="CADCXN010000063">
    <property type="protein sequence ID" value="CAA9891105.1"/>
    <property type="molecule type" value="Genomic_DNA"/>
</dbReference>
<dbReference type="Proteomes" id="UP000494216">
    <property type="component" value="Unassembled WGS sequence"/>
</dbReference>
<evidence type="ECO:0000313" key="2">
    <source>
        <dbReference type="Proteomes" id="UP000494216"/>
    </source>
</evidence>
<evidence type="ECO:0000313" key="1">
    <source>
        <dbReference type="EMBL" id="CAA9891105.1"/>
    </source>
</evidence>
<comment type="caution">
    <text evidence="1">The sequence shown here is derived from an EMBL/GenBank/DDBJ whole genome shotgun (WGS) entry which is preliminary data.</text>
</comment>
<organism evidence="1 2">
    <name type="scientific">Candidatus Methylobacter favarea</name>
    <dbReference type="NCBI Taxonomy" id="2707345"/>
    <lineage>
        <taxon>Bacteria</taxon>
        <taxon>Pseudomonadati</taxon>
        <taxon>Pseudomonadota</taxon>
        <taxon>Gammaproteobacteria</taxon>
        <taxon>Methylococcales</taxon>
        <taxon>Methylococcaceae</taxon>
        <taxon>Methylobacter</taxon>
    </lineage>
</organism>